<accession>A0A6A5X0T0</accession>
<dbReference type="Pfam" id="PF24883">
    <property type="entry name" value="NPHP3_N"/>
    <property type="match status" value="1"/>
</dbReference>
<dbReference type="Gene3D" id="3.40.50.300">
    <property type="entry name" value="P-loop containing nucleotide triphosphate hydrolases"/>
    <property type="match status" value="1"/>
</dbReference>
<keyword evidence="5" id="KW-1185">Reference proteome</keyword>
<evidence type="ECO:0000313" key="5">
    <source>
        <dbReference type="Proteomes" id="UP000799779"/>
    </source>
</evidence>
<dbReference type="EMBL" id="ML977560">
    <property type="protein sequence ID" value="KAF2006201.1"/>
    <property type="molecule type" value="Genomic_DNA"/>
</dbReference>
<evidence type="ECO:0008006" key="6">
    <source>
        <dbReference type="Google" id="ProtNLM"/>
    </source>
</evidence>
<feature type="domain" description="Nephrocystin 3-like N-terminal" evidence="3">
    <location>
        <begin position="283"/>
        <end position="457"/>
    </location>
</feature>
<dbReference type="Proteomes" id="UP000799779">
    <property type="component" value="Unassembled WGS sequence"/>
</dbReference>
<reference evidence="4" key="1">
    <citation type="journal article" date="2020" name="Stud. Mycol.">
        <title>101 Dothideomycetes genomes: a test case for predicting lifestyles and emergence of pathogens.</title>
        <authorList>
            <person name="Haridas S."/>
            <person name="Albert R."/>
            <person name="Binder M."/>
            <person name="Bloem J."/>
            <person name="Labutti K."/>
            <person name="Salamov A."/>
            <person name="Andreopoulos B."/>
            <person name="Baker S."/>
            <person name="Barry K."/>
            <person name="Bills G."/>
            <person name="Bluhm B."/>
            <person name="Cannon C."/>
            <person name="Castanera R."/>
            <person name="Culley D."/>
            <person name="Daum C."/>
            <person name="Ezra D."/>
            <person name="Gonzalez J."/>
            <person name="Henrissat B."/>
            <person name="Kuo A."/>
            <person name="Liang C."/>
            <person name="Lipzen A."/>
            <person name="Lutzoni F."/>
            <person name="Magnuson J."/>
            <person name="Mondo S."/>
            <person name="Nolan M."/>
            <person name="Ohm R."/>
            <person name="Pangilinan J."/>
            <person name="Park H.-J."/>
            <person name="Ramirez L."/>
            <person name="Alfaro M."/>
            <person name="Sun H."/>
            <person name="Tritt A."/>
            <person name="Yoshinaga Y."/>
            <person name="Zwiers L.-H."/>
            <person name="Turgeon B."/>
            <person name="Goodwin S."/>
            <person name="Spatafora J."/>
            <person name="Crous P."/>
            <person name="Grigoriev I."/>
        </authorList>
    </citation>
    <scope>NUCLEOTIDE SEQUENCE</scope>
    <source>
        <strain evidence="4">CBS 123094</strain>
    </source>
</reference>
<evidence type="ECO:0000259" key="2">
    <source>
        <dbReference type="Pfam" id="PF24809"/>
    </source>
</evidence>
<dbReference type="Pfam" id="PF24809">
    <property type="entry name" value="DUF7708"/>
    <property type="match status" value="1"/>
</dbReference>
<dbReference type="InterPro" id="IPR056125">
    <property type="entry name" value="DUF7708"/>
</dbReference>
<proteinExistence type="predicted"/>
<evidence type="ECO:0000313" key="4">
    <source>
        <dbReference type="EMBL" id="KAF2006201.1"/>
    </source>
</evidence>
<name>A0A6A5X0T0_9PLEO</name>
<keyword evidence="1" id="KW-0677">Repeat</keyword>
<dbReference type="InterPro" id="IPR027417">
    <property type="entry name" value="P-loop_NTPase"/>
</dbReference>
<protein>
    <recommendedName>
        <fullName evidence="6">NACHT domain-containing protein</fullName>
    </recommendedName>
</protein>
<dbReference type="PANTHER" id="PTHR10039">
    <property type="entry name" value="AMELOGENIN"/>
    <property type="match status" value="1"/>
</dbReference>
<dbReference type="PANTHER" id="PTHR10039:SF14">
    <property type="entry name" value="NACHT DOMAIN-CONTAINING PROTEIN"/>
    <property type="match status" value="1"/>
</dbReference>
<feature type="domain" description="DUF7708" evidence="2">
    <location>
        <begin position="68"/>
        <end position="218"/>
    </location>
</feature>
<evidence type="ECO:0000259" key="3">
    <source>
        <dbReference type="Pfam" id="PF24883"/>
    </source>
</evidence>
<sequence>MASSATTVKDAIAIFNQTCATFFDALTPEEQKIFQKHGDANSMLQRVAKQCQDHPVNKSVLLRCAARLDKIRKKLEPFFAIISTFAQSNADIACLIWGSFRLLFHFGQNYATFLERIYTMLDDMIEVLPAYEEYVDQVQSRYAQGSADFAPRLLKALSFVYSDILDFCLGALKILSPKRGARAKVKVIWGIGWRPFDERFRAILERFDKHTHALEREMGATTFRLMGAHCERVEFELEKARREHTAKDERQMMEDSATKLKSWIGADDWESLYESFCDRRVPGTCEWIQNESVYKSWIRSRTPKSRFSLSSVIEEDILLIDAKPGYGKTILCASLIERDRYKKEQFAGAAGPSVAFFFFNRLEQNRKTLHSDAAFRALLAQLLHDHEFEADVIDALTLLKHGSGRGQLQASMDEVLCLLHWLLHRYPSTVLLFDGVDECVDDRVFFRSLEKILSHQSDAKSTMLGSAHRSRPGIVLFARPTLVIPLWVRKRLCSIHLGSSENQDDIKTFLTDKLTELADYGLLDESEDITALVWTTCNYANGMFLWARLLIEYLNADGLSINDRAEALNNLVRFEGLDQMYSLILRSLAKKLPPKSKANLHATFQWVGGGLQPLHIDELPHAIASTTEGLWTEKDLIPNLKDSVIRMSGALLELGRGNTVRFAHTSIVDYLSGNHLMHPDRAEEKEFYMSPPSVQQLLSISCLRYLTQTIPPEPLSGDSQIPPIKATQKRRFPLAEYSLGHWVPHTNFVLSVSPKGPALQHFFNKLLQILQGFLQSRKQIMAWIELSWLYEDPATLGDLPKLVEQLFTGGHVRAEEYPNLLQHLKLLNNDLHTLENRWGSVLLNSPNEIWEPSIPAFNESNYYLATKDAKVMAIDTTTVESEKWVTIQSQVSLCGTEIGIIKLSVPRTVLKNEIPMDLKQWMQCHTSGWKTIFEVWSLSDKALVFRFFVPVPSKHAKYILNQQAQFCNDVLYKQGRPLTLEKLDFGFPVALSHDLRAAIMLGSHVKVVHDGGRHNVQISVLDPWTDLATPRQANAPPPLIPTSFSAYISHSGQEMLVARPSNLNGNAGALTMDLRYWDLLLYHSLNKFDRADKKRFVVSLRVDRFDLAVDHQKLQEFGKHFLFHPVLPVLIFSLGRQTVAWSYLESGGRIVQIYRKSLANLGILQGGKFLQGLYRTAKGDNLVALDIDSILCEALNLVPMRYIDEGVVTGNAISSRDLIRQGHGELARNSTQGPCSMITLKDLALSENTAGTMNTGAVTFATNEKGMVEMPMLRQFEAEGAVVLHTLSEDGIARAETITRLPEDLVSRSEPVLVKAKREDDEEGEKGEEMVRLVLNQRSRATYSFRDEEEEEEVLPIVLERTTKSIPVTVIEMGRRIC</sequence>
<organism evidence="4 5">
    <name type="scientific">Amniculicola lignicola CBS 123094</name>
    <dbReference type="NCBI Taxonomy" id="1392246"/>
    <lineage>
        <taxon>Eukaryota</taxon>
        <taxon>Fungi</taxon>
        <taxon>Dikarya</taxon>
        <taxon>Ascomycota</taxon>
        <taxon>Pezizomycotina</taxon>
        <taxon>Dothideomycetes</taxon>
        <taxon>Pleosporomycetidae</taxon>
        <taxon>Pleosporales</taxon>
        <taxon>Amniculicolaceae</taxon>
        <taxon>Amniculicola</taxon>
    </lineage>
</organism>
<dbReference type="OrthoDB" id="5389400at2759"/>
<dbReference type="InterPro" id="IPR056884">
    <property type="entry name" value="NPHP3-like_N"/>
</dbReference>
<gene>
    <name evidence="4" type="ORF">P154DRAFT_517874</name>
</gene>
<evidence type="ECO:0000256" key="1">
    <source>
        <dbReference type="ARBA" id="ARBA00022737"/>
    </source>
</evidence>